<keyword evidence="1" id="KW-0732">Signal</keyword>
<proteinExistence type="predicted"/>
<keyword evidence="3" id="KW-1185">Reference proteome</keyword>
<evidence type="ECO:0000313" key="2">
    <source>
        <dbReference type="EMBL" id="BAY98083.1"/>
    </source>
</evidence>
<evidence type="ECO:0008006" key="4">
    <source>
        <dbReference type="Google" id="ProtNLM"/>
    </source>
</evidence>
<organism evidence="2 3">
    <name type="scientific">Tolypothrix tenuis PCC 7101</name>
    <dbReference type="NCBI Taxonomy" id="231146"/>
    <lineage>
        <taxon>Bacteria</taxon>
        <taxon>Bacillati</taxon>
        <taxon>Cyanobacteriota</taxon>
        <taxon>Cyanophyceae</taxon>
        <taxon>Nostocales</taxon>
        <taxon>Tolypothrichaceae</taxon>
        <taxon>Tolypothrix</taxon>
    </lineage>
</organism>
<dbReference type="RefSeq" id="WP_321206915.1">
    <property type="nucleotide sequence ID" value="NZ_CAWNJS010000001.1"/>
</dbReference>
<sequence>MMKKLIGSTLSALILTTSAAAIATPVKYEQLNTQAQSQIAYQINVPHITGSGVRNNAHFIQVAVVGMSLQDLMISLPDQMERFNSIEITDQSGKQIAAKTEISKERIAITFEQPVTSGGVVEVNLTGIRTRSSGVRTLLYGVTGQRVGLKGDIPIGTARIDLLDQS</sequence>
<evidence type="ECO:0000256" key="1">
    <source>
        <dbReference type="SAM" id="SignalP"/>
    </source>
</evidence>
<evidence type="ECO:0000313" key="3">
    <source>
        <dbReference type="Proteomes" id="UP000218785"/>
    </source>
</evidence>
<protein>
    <recommendedName>
        <fullName evidence="4">DUF2808 domain-containing protein</fullName>
    </recommendedName>
</protein>
<name>A0A1Z4MXA4_9CYAN</name>
<feature type="signal peptide" evidence="1">
    <location>
        <begin position="1"/>
        <end position="23"/>
    </location>
</feature>
<dbReference type="AlphaFoldDB" id="A0A1Z4MXA4"/>
<dbReference type="Proteomes" id="UP000218785">
    <property type="component" value="Chromosome"/>
</dbReference>
<accession>A0A1Z4MXA4</accession>
<dbReference type="EMBL" id="AP018248">
    <property type="protein sequence ID" value="BAY98083.1"/>
    <property type="molecule type" value="Genomic_DNA"/>
</dbReference>
<dbReference type="KEGG" id="ttq:NIES37_20310"/>
<reference evidence="2 3" key="1">
    <citation type="submission" date="2017-06" db="EMBL/GenBank/DDBJ databases">
        <title>Genome sequencing of cyanobaciteial culture collection at National Institute for Environmental Studies (NIES).</title>
        <authorList>
            <person name="Hirose Y."/>
            <person name="Shimura Y."/>
            <person name="Fujisawa T."/>
            <person name="Nakamura Y."/>
            <person name="Kawachi M."/>
        </authorList>
    </citation>
    <scope>NUCLEOTIDE SEQUENCE [LARGE SCALE GENOMIC DNA]</scope>
    <source>
        <strain evidence="2 3">NIES-37</strain>
    </source>
</reference>
<feature type="chain" id="PRO_5012984000" description="DUF2808 domain-containing protein" evidence="1">
    <location>
        <begin position="24"/>
        <end position="166"/>
    </location>
</feature>
<gene>
    <name evidence="2" type="ORF">NIES37_20310</name>
</gene>